<evidence type="ECO:0000256" key="5">
    <source>
        <dbReference type="ARBA" id="ARBA00023136"/>
    </source>
</evidence>
<dbReference type="PANTHER" id="PTHR36115">
    <property type="entry name" value="PROLINE-RICH ANTIGEN HOMOLOG-RELATED"/>
    <property type="match status" value="1"/>
</dbReference>
<evidence type="ECO:0000256" key="6">
    <source>
        <dbReference type="SAM" id="Phobius"/>
    </source>
</evidence>
<feature type="domain" description="RDD" evidence="7">
    <location>
        <begin position="14"/>
        <end position="152"/>
    </location>
</feature>
<dbReference type="EMBL" id="LVHF01000011">
    <property type="protein sequence ID" value="OAN19067.1"/>
    <property type="molecule type" value="Genomic_DNA"/>
</dbReference>
<dbReference type="OrthoDB" id="9793824at2"/>
<evidence type="ECO:0000256" key="2">
    <source>
        <dbReference type="ARBA" id="ARBA00022475"/>
    </source>
</evidence>
<dbReference type="Pfam" id="PF06271">
    <property type="entry name" value="RDD"/>
    <property type="match status" value="1"/>
</dbReference>
<dbReference type="InterPro" id="IPR051791">
    <property type="entry name" value="Pra-immunoreactive"/>
</dbReference>
<accession>A0A178KP49</accession>
<feature type="transmembrane region" description="Helical" evidence="6">
    <location>
        <begin position="72"/>
        <end position="94"/>
    </location>
</feature>
<keyword evidence="4 6" id="KW-1133">Transmembrane helix</keyword>
<name>A0A178KP49_9GAMM</name>
<dbReference type="RefSeq" id="WP_068326594.1">
    <property type="nucleotide sequence ID" value="NZ_LVHF01000011.1"/>
</dbReference>
<dbReference type="Proteomes" id="UP000078503">
    <property type="component" value="Unassembled WGS sequence"/>
</dbReference>
<organism evidence="8 9">
    <name type="scientific">Photobacterium jeanii</name>
    <dbReference type="NCBI Taxonomy" id="858640"/>
    <lineage>
        <taxon>Bacteria</taxon>
        <taxon>Pseudomonadati</taxon>
        <taxon>Pseudomonadota</taxon>
        <taxon>Gammaproteobacteria</taxon>
        <taxon>Vibrionales</taxon>
        <taxon>Vibrionaceae</taxon>
        <taxon>Photobacterium</taxon>
    </lineage>
</organism>
<keyword evidence="2" id="KW-1003">Cell membrane</keyword>
<evidence type="ECO:0000256" key="4">
    <source>
        <dbReference type="ARBA" id="ARBA00022989"/>
    </source>
</evidence>
<keyword evidence="5 6" id="KW-0472">Membrane</keyword>
<sequence length="163" mass="17771">MKKKPKAVQPTKVYAGVLRRLGAWLYDLLIVVAILMLAGGIAMAVVASLQYLGVVDTSGYQDVGEYLGKHPIAGILYPGYLTVVIVAFYAYFWCQSGQTLGMRAWKLRVQNADGSNIGFTQALIRMATSAFGLGNFIALFGKDKKAFQDLMAECEVIVLPKVN</sequence>
<dbReference type="STRING" id="858640.A3K86_01460"/>
<evidence type="ECO:0000313" key="8">
    <source>
        <dbReference type="EMBL" id="OAN19067.1"/>
    </source>
</evidence>
<feature type="transmembrane region" description="Helical" evidence="6">
    <location>
        <begin position="21"/>
        <end position="52"/>
    </location>
</feature>
<proteinExistence type="predicted"/>
<comment type="subcellular location">
    <subcellularLocation>
        <location evidence="1">Cell membrane</location>
        <topology evidence="1">Multi-pass membrane protein</topology>
    </subcellularLocation>
</comment>
<evidence type="ECO:0000259" key="7">
    <source>
        <dbReference type="Pfam" id="PF06271"/>
    </source>
</evidence>
<dbReference type="GO" id="GO:0005886">
    <property type="term" value="C:plasma membrane"/>
    <property type="evidence" value="ECO:0007669"/>
    <property type="project" value="UniProtKB-SubCell"/>
</dbReference>
<dbReference type="AlphaFoldDB" id="A0A178KP49"/>
<reference evidence="8 9" key="1">
    <citation type="submission" date="2016-03" db="EMBL/GenBank/DDBJ databases">
        <title>Photobacterium proteolyticum sp. nov. a protease producing bacterium isolated from ocean sediments of Laizhou Bay.</title>
        <authorList>
            <person name="Li Y."/>
        </authorList>
    </citation>
    <scope>NUCLEOTIDE SEQUENCE [LARGE SCALE GENOMIC DNA]</scope>
    <source>
        <strain evidence="8 9">R-40508</strain>
    </source>
</reference>
<dbReference type="PANTHER" id="PTHR36115:SF10">
    <property type="entry name" value="RDD DOMAIN-CONTAINING PROTEIN"/>
    <property type="match status" value="1"/>
</dbReference>
<gene>
    <name evidence="8" type="ORF">A3K86_01460</name>
</gene>
<dbReference type="InterPro" id="IPR010432">
    <property type="entry name" value="RDD"/>
</dbReference>
<keyword evidence="9" id="KW-1185">Reference proteome</keyword>
<protein>
    <recommendedName>
        <fullName evidence="7">RDD domain-containing protein</fullName>
    </recommendedName>
</protein>
<keyword evidence="3 6" id="KW-0812">Transmembrane</keyword>
<comment type="caution">
    <text evidence="8">The sequence shown here is derived from an EMBL/GenBank/DDBJ whole genome shotgun (WGS) entry which is preliminary data.</text>
</comment>
<evidence type="ECO:0000256" key="1">
    <source>
        <dbReference type="ARBA" id="ARBA00004651"/>
    </source>
</evidence>
<evidence type="ECO:0000256" key="3">
    <source>
        <dbReference type="ARBA" id="ARBA00022692"/>
    </source>
</evidence>
<evidence type="ECO:0000313" key="9">
    <source>
        <dbReference type="Proteomes" id="UP000078503"/>
    </source>
</evidence>